<evidence type="ECO:0000313" key="2">
    <source>
        <dbReference type="EMBL" id="MCO5724363.1"/>
    </source>
</evidence>
<feature type="chain" id="PRO_5047371464" description="DUF4412 domain-containing protein" evidence="1">
    <location>
        <begin position="22"/>
        <end position="241"/>
    </location>
</feature>
<dbReference type="EMBL" id="JAMXIB010000003">
    <property type="protein sequence ID" value="MCO5724363.1"/>
    <property type="molecule type" value="Genomic_DNA"/>
</dbReference>
<comment type="caution">
    <text evidence="2">The sequence shown here is derived from an EMBL/GenBank/DDBJ whole genome shotgun (WGS) entry which is preliminary data.</text>
</comment>
<evidence type="ECO:0000256" key="1">
    <source>
        <dbReference type="SAM" id="SignalP"/>
    </source>
</evidence>
<reference evidence="2 3" key="1">
    <citation type="submission" date="2022-06" db="EMBL/GenBank/DDBJ databases">
        <authorList>
            <person name="Xuan X."/>
        </authorList>
    </citation>
    <scope>NUCLEOTIDE SEQUENCE [LARGE SCALE GENOMIC DNA]</scope>
    <source>
        <strain evidence="2 3">2V75</strain>
    </source>
</reference>
<proteinExistence type="predicted"/>
<evidence type="ECO:0008006" key="4">
    <source>
        <dbReference type="Google" id="ProtNLM"/>
    </source>
</evidence>
<feature type="signal peptide" evidence="1">
    <location>
        <begin position="1"/>
        <end position="21"/>
    </location>
</feature>
<name>A0ABT1AYT8_9FLAO</name>
<organism evidence="2 3">
    <name type="scientific">Robiginitalea marina</name>
    <dbReference type="NCBI Taxonomy" id="2954105"/>
    <lineage>
        <taxon>Bacteria</taxon>
        <taxon>Pseudomonadati</taxon>
        <taxon>Bacteroidota</taxon>
        <taxon>Flavobacteriia</taxon>
        <taxon>Flavobacteriales</taxon>
        <taxon>Flavobacteriaceae</taxon>
        <taxon>Robiginitalea</taxon>
    </lineage>
</organism>
<dbReference type="RefSeq" id="WP_252740740.1">
    <property type="nucleotide sequence ID" value="NZ_JAMXIB010000003.1"/>
</dbReference>
<gene>
    <name evidence="2" type="ORF">NG653_05820</name>
</gene>
<protein>
    <recommendedName>
        <fullName evidence="4">DUF4412 domain-containing protein</fullName>
    </recommendedName>
</protein>
<keyword evidence="1" id="KW-0732">Signal</keyword>
<keyword evidence="3" id="KW-1185">Reference proteome</keyword>
<evidence type="ECO:0000313" key="3">
    <source>
        <dbReference type="Proteomes" id="UP001206312"/>
    </source>
</evidence>
<dbReference type="Proteomes" id="UP001206312">
    <property type="component" value="Unassembled WGS sequence"/>
</dbReference>
<sequence>MKRIFTLMAVALFGNAIYAQGTITGTIPNWSNGSGEVALVMMGPPKVLGTFDDQGRLEIPLPPDFLAQARKEVEEANASASGGWKASLPILGDRYSCTGGDLEITGGAQPISGFPAMGSFDLVSMEREERFGYLMAASSLEFAEGMEPYNFKPGYFLEWHFVEEPASVKGSCSSDAYAMNVEELYTTTMEYDLDFKKGWNIVKYEILEVFTDREGNSYPMKEKYTVLGEMPADVQFIFMPE</sequence>
<accession>A0ABT1AYT8</accession>